<dbReference type="PANTHER" id="PTHR20963">
    <property type="entry name" value="MULTIPLE INOSITOL POLYPHOSPHATE PHOSPHATASE-RELATED"/>
    <property type="match status" value="1"/>
</dbReference>
<sequence length="447" mass="52915">MEFEDKLAKLLQVSGLLEFSNDAVLKEEHQESVSITLSIKIDEIRNHLGTRTPYRFKYNKEVSKIKYDHCKDTKIWMVVRHGTRLPSAKDIRGMNSTLKDLKYEILMQHRLKKGPLNSQQLDAFEEWSSDLDINQEKFLTYEGQDEMILLAERTQKRFPNVLKRKYNNHTFEFRYTATQRAQQSARYFTIGLFDKKDAQNVIFSPATKVDMHLRFYKHCDKWQKQVKKNPNTYKEQKKFGHGHIMNETLKSVSQRLGLNRTLRLGTVTLIYKICGYETSWRKNHLSPWCYAFDPHSAEVMEYYIDLKHYWLDGYGHNLSYRQACILMKIMFERFKGNGPNATFLFAHSGTLLKLLTKLQLYKSERPLTGDEMDRDRKWRASEIDCFASNLAFVLYKCRDGDHILTMHQERIIKLPMCDKELCPLTTLLDYFRESINDCDINDICRLN</sequence>
<evidence type="ECO:0000256" key="13">
    <source>
        <dbReference type="ARBA" id="ARBA00043671"/>
    </source>
</evidence>
<comment type="catalytic activity">
    <reaction evidence="14">
        <text>1D-myo-inositol hexakisphosphate + H2O = 1D-myo-inositol 1,2,4,5,6-pentakisphosphate + phosphate</text>
        <dbReference type="Rhea" id="RHEA:16989"/>
        <dbReference type="ChEBI" id="CHEBI:15377"/>
        <dbReference type="ChEBI" id="CHEBI:43474"/>
        <dbReference type="ChEBI" id="CHEBI:57798"/>
        <dbReference type="ChEBI" id="CHEBI:58130"/>
        <dbReference type="EC" id="3.1.3.62"/>
    </reaction>
    <physiologicalReaction direction="left-to-right" evidence="14">
        <dbReference type="Rhea" id="RHEA:16990"/>
    </physiologicalReaction>
</comment>
<evidence type="ECO:0000256" key="4">
    <source>
        <dbReference type="ARBA" id="ARBA00013040"/>
    </source>
</evidence>
<keyword evidence="7" id="KW-0732">Signal</keyword>
<dbReference type="Pfam" id="PF00328">
    <property type="entry name" value="His_Phos_2"/>
    <property type="match status" value="1"/>
</dbReference>
<keyword evidence="6" id="KW-1003">Cell membrane</keyword>
<name>A0A8S3WYW1_PARAO</name>
<evidence type="ECO:0000256" key="12">
    <source>
        <dbReference type="ARBA" id="ARBA00043668"/>
    </source>
</evidence>
<evidence type="ECO:0000256" key="10">
    <source>
        <dbReference type="ARBA" id="ARBA00023180"/>
    </source>
</evidence>
<dbReference type="OrthoDB" id="6509975at2759"/>
<evidence type="ECO:0000256" key="9">
    <source>
        <dbReference type="ARBA" id="ARBA00023136"/>
    </source>
</evidence>
<dbReference type="InterPro" id="IPR016274">
    <property type="entry name" value="Histidine_acid_Pase_euk"/>
</dbReference>
<evidence type="ECO:0000256" key="5">
    <source>
        <dbReference type="ARBA" id="ARBA00018097"/>
    </source>
</evidence>
<evidence type="ECO:0000256" key="15">
    <source>
        <dbReference type="ARBA" id="ARBA00043832"/>
    </source>
</evidence>
<dbReference type="CDD" id="cd07061">
    <property type="entry name" value="HP_HAP_like"/>
    <property type="match status" value="1"/>
</dbReference>
<evidence type="ECO:0000256" key="8">
    <source>
        <dbReference type="ARBA" id="ARBA00022801"/>
    </source>
</evidence>
<comment type="catalytic activity">
    <reaction evidence="15">
        <text>(2R)-2,3-bisphosphoglycerate + H2O = (2R)-2-phosphoglycerate + phosphate</text>
        <dbReference type="Rhea" id="RHEA:27381"/>
        <dbReference type="ChEBI" id="CHEBI:15377"/>
        <dbReference type="ChEBI" id="CHEBI:43474"/>
        <dbReference type="ChEBI" id="CHEBI:58248"/>
        <dbReference type="ChEBI" id="CHEBI:58289"/>
        <dbReference type="EC" id="3.1.3.80"/>
    </reaction>
    <physiologicalReaction direction="left-to-right" evidence="15">
        <dbReference type="Rhea" id="RHEA:27382"/>
    </physiologicalReaction>
</comment>
<evidence type="ECO:0000256" key="1">
    <source>
        <dbReference type="ARBA" id="ARBA00004236"/>
    </source>
</evidence>
<protein>
    <recommendedName>
        <fullName evidence="5">Multiple inositol polyphosphate phosphatase 1</fullName>
        <ecNumber evidence="4">3.1.3.62</ecNumber>
        <ecNumber evidence="3">3.1.3.80</ecNumber>
    </recommendedName>
    <alternativeName>
        <fullName evidence="11">2,3-bisphosphoglycerate 3-phosphatase</fullName>
    </alternativeName>
</protein>
<evidence type="ECO:0000256" key="11">
    <source>
        <dbReference type="ARBA" id="ARBA00031642"/>
    </source>
</evidence>
<evidence type="ECO:0000256" key="6">
    <source>
        <dbReference type="ARBA" id="ARBA00022475"/>
    </source>
</evidence>
<dbReference type="GO" id="GO:0034417">
    <property type="term" value="F:bisphosphoglycerate 3-phosphatase activity"/>
    <property type="evidence" value="ECO:0007669"/>
    <property type="project" value="UniProtKB-EC"/>
</dbReference>
<dbReference type="FunFam" id="3.40.50.1240:FF:000014">
    <property type="entry name" value="Multiple inositol polyphosphate phosphatase 1"/>
    <property type="match status" value="1"/>
</dbReference>
<dbReference type="Proteomes" id="UP000691718">
    <property type="component" value="Unassembled WGS sequence"/>
</dbReference>
<gene>
    <name evidence="16" type="ORF">PAPOLLO_LOCUS11722</name>
</gene>
<keyword evidence="8" id="KW-0378">Hydrolase</keyword>
<dbReference type="EC" id="3.1.3.80" evidence="3"/>
<dbReference type="GO" id="GO:0003993">
    <property type="term" value="F:acid phosphatase activity"/>
    <property type="evidence" value="ECO:0007669"/>
    <property type="project" value="TreeGrafter"/>
</dbReference>
<comment type="similarity">
    <text evidence="2">Belongs to the histidine acid phosphatase family. MINPP1 subfamily.</text>
</comment>
<accession>A0A8S3WYW1</accession>
<comment type="subcellular location">
    <subcellularLocation>
        <location evidence="1">Cell membrane</location>
    </subcellularLocation>
</comment>
<proteinExistence type="inferred from homology"/>
<evidence type="ECO:0000256" key="7">
    <source>
        <dbReference type="ARBA" id="ARBA00022729"/>
    </source>
</evidence>
<dbReference type="PIRSF" id="PIRSF000894">
    <property type="entry name" value="Acid_phosphatase"/>
    <property type="match status" value="1"/>
</dbReference>
<dbReference type="PANTHER" id="PTHR20963:SF51">
    <property type="entry name" value="MULTIPLE INOSITOL POLYPHOSPHATE PHOSPHATASE 1"/>
    <property type="match status" value="1"/>
</dbReference>
<evidence type="ECO:0000313" key="17">
    <source>
        <dbReference type="Proteomes" id="UP000691718"/>
    </source>
</evidence>
<dbReference type="GO" id="GO:0005886">
    <property type="term" value="C:plasma membrane"/>
    <property type="evidence" value="ECO:0007669"/>
    <property type="project" value="UniProtKB-SubCell"/>
</dbReference>
<keyword evidence="17" id="KW-1185">Reference proteome</keyword>
<comment type="catalytic activity">
    <reaction evidence="12">
        <text>1D-myo-inositol 1,2,5,6-tetrakisphosphate + H2O = 1D-myo-inositol 1,2,6-trisphosphate + phosphate</text>
        <dbReference type="Rhea" id="RHEA:77119"/>
        <dbReference type="ChEBI" id="CHEBI:15377"/>
        <dbReference type="ChEBI" id="CHEBI:43474"/>
        <dbReference type="ChEBI" id="CHEBI:195535"/>
        <dbReference type="ChEBI" id="CHEBI:195537"/>
        <dbReference type="EC" id="3.1.3.62"/>
    </reaction>
    <physiologicalReaction direction="left-to-right" evidence="12">
        <dbReference type="Rhea" id="RHEA:77120"/>
    </physiologicalReaction>
</comment>
<comment type="caution">
    <text evidence="16">The sequence shown here is derived from an EMBL/GenBank/DDBJ whole genome shotgun (WGS) entry which is preliminary data.</text>
</comment>
<reference evidence="16" key="1">
    <citation type="submission" date="2021-04" db="EMBL/GenBank/DDBJ databases">
        <authorList>
            <person name="Tunstrom K."/>
        </authorList>
    </citation>
    <scope>NUCLEOTIDE SEQUENCE</scope>
</reference>
<organism evidence="16 17">
    <name type="scientific">Parnassius apollo</name>
    <name type="common">Apollo butterfly</name>
    <name type="synonym">Papilio apollo</name>
    <dbReference type="NCBI Taxonomy" id="110799"/>
    <lineage>
        <taxon>Eukaryota</taxon>
        <taxon>Metazoa</taxon>
        <taxon>Ecdysozoa</taxon>
        <taxon>Arthropoda</taxon>
        <taxon>Hexapoda</taxon>
        <taxon>Insecta</taxon>
        <taxon>Pterygota</taxon>
        <taxon>Neoptera</taxon>
        <taxon>Endopterygota</taxon>
        <taxon>Lepidoptera</taxon>
        <taxon>Glossata</taxon>
        <taxon>Ditrysia</taxon>
        <taxon>Papilionoidea</taxon>
        <taxon>Papilionidae</taxon>
        <taxon>Parnassiinae</taxon>
        <taxon>Parnassini</taxon>
        <taxon>Parnassius</taxon>
        <taxon>Parnassius</taxon>
    </lineage>
</organism>
<dbReference type="EC" id="3.1.3.62" evidence="4"/>
<keyword evidence="10" id="KW-0325">Glycoprotein</keyword>
<evidence type="ECO:0000256" key="2">
    <source>
        <dbReference type="ARBA" id="ARBA00008422"/>
    </source>
</evidence>
<evidence type="ECO:0000256" key="3">
    <source>
        <dbReference type="ARBA" id="ARBA00012976"/>
    </source>
</evidence>
<evidence type="ECO:0000256" key="14">
    <source>
        <dbReference type="ARBA" id="ARBA00043691"/>
    </source>
</evidence>
<dbReference type="InterPro" id="IPR000560">
    <property type="entry name" value="His_Pase_clade-2"/>
</dbReference>
<keyword evidence="9" id="KW-0472">Membrane</keyword>
<dbReference type="GO" id="GO:0052745">
    <property type="term" value="F:inositol phosphate phosphatase activity"/>
    <property type="evidence" value="ECO:0007669"/>
    <property type="project" value="TreeGrafter"/>
</dbReference>
<comment type="catalytic activity">
    <reaction evidence="13">
        <text>1D-myo-inositol 1,2,4,5,6-pentakisphosphate + H2O = 1D-myo-inositol 1,2,5,6-tetrakisphosphate + phosphate</text>
        <dbReference type="Rhea" id="RHEA:77115"/>
        <dbReference type="ChEBI" id="CHEBI:15377"/>
        <dbReference type="ChEBI" id="CHEBI:43474"/>
        <dbReference type="ChEBI" id="CHEBI:57798"/>
        <dbReference type="ChEBI" id="CHEBI:195535"/>
        <dbReference type="EC" id="3.1.3.62"/>
    </reaction>
    <physiologicalReaction direction="left-to-right" evidence="13">
        <dbReference type="Rhea" id="RHEA:77116"/>
    </physiologicalReaction>
</comment>
<dbReference type="AlphaFoldDB" id="A0A8S3WYW1"/>
<dbReference type="EMBL" id="CAJQZP010000851">
    <property type="protein sequence ID" value="CAG4988933.1"/>
    <property type="molecule type" value="Genomic_DNA"/>
</dbReference>
<evidence type="ECO:0000313" key="16">
    <source>
        <dbReference type="EMBL" id="CAG4988933.1"/>
    </source>
</evidence>